<comment type="caution">
    <text evidence="12">The sequence shown here is derived from an EMBL/GenBank/DDBJ whole genome shotgun (WGS) entry which is preliminary data.</text>
</comment>
<dbReference type="InterPro" id="IPR013766">
    <property type="entry name" value="Thioredoxin_domain"/>
</dbReference>
<comment type="similarity">
    <text evidence="2">Belongs to the peroxiredoxin family. AhpC/Prx1 subfamily.</text>
</comment>
<dbReference type="Pfam" id="PF00578">
    <property type="entry name" value="AhpC-TSA"/>
    <property type="match status" value="1"/>
</dbReference>
<dbReference type="SUPFAM" id="SSF52833">
    <property type="entry name" value="Thioredoxin-like"/>
    <property type="match status" value="1"/>
</dbReference>
<sequence length="198" mass="22533">MTLVGKKLIDFTSPAIMADNNINENFNLYENINGKKTIIFFYPLNFTFVCPSEIISLNEKIDQFYRLNASVIVISVDSHFSHLTYKKTHPRDGGIGNVNFTMVSDIKKNIAKEYGILYDESIALRATFIADEDKIIRHSVVNDFPLGRNIDEMIRIIEAIDFHKQNGEVCPANWKKGQSGMKPTVDGVRKYLSENFSS</sequence>
<dbReference type="RefSeq" id="WP_322498455.1">
    <property type="nucleotide sequence ID" value="NZ_JARGYU010000001.1"/>
</dbReference>
<evidence type="ECO:0000256" key="4">
    <source>
        <dbReference type="ARBA" id="ARBA00022559"/>
    </source>
</evidence>
<comment type="function">
    <text evidence="9">Thiol-specific peroxidase that catalyzes the reduction of hydrogen peroxide and organic hydroperoxides to water and alcohols, respectively. Plays a role in cell protection against oxidative stress by detoxifying peroxides.</text>
</comment>
<dbReference type="GO" id="GO:0006979">
    <property type="term" value="P:response to oxidative stress"/>
    <property type="evidence" value="ECO:0007669"/>
    <property type="project" value="TreeGrafter"/>
</dbReference>
<feature type="domain" description="Thioredoxin" evidence="11">
    <location>
        <begin position="2"/>
        <end position="162"/>
    </location>
</feature>
<keyword evidence="7" id="KW-0676">Redox-active center</keyword>
<dbReference type="Pfam" id="PF10417">
    <property type="entry name" value="1-cysPrx_C"/>
    <property type="match status" value="1"/>
</dbReference>
<evidence type="ECO:0000256" key="3">
    <source>
        <dbReference type="ARBA" id="ARBA00022490"/>
    </source>
</evidence>
<evidence type="ECO:0000256" key="7">
    <source>
        <dbReference type="ARBA" id="ARBA00023284"/>
    </source>
</evidence>
<dbReference type="GO" id="GO:0042744">
    <property type="term" value="P:hydrogen peroxide catabolic process"/>
    <property type="evidence" value="ECO:0007669"/>
    <property type="project" value="TreeGrafter"/>
</dbReference>
<evidence type="ECO:0000256" key="2">
    <source>
        <dbReference type="ARBA" id="ARBA00009796"/>
    </source>
</evidence>
<keyword evidence="13" id="KW-1185">Reference proteome</keyword>
<feature type="active site" description="Cysteine sulfenic acid (-SOH) intermediate; for peroxidase activity" evidence="10">
    <location>
        <position position="50"/>
    </location>
</feature>
<evidence type="ECO:0000256" key="10">
    <source>
        <dbReference type="PIRSR" id="PIRSR000239-1"/>
    </source>
</evidence>
<keyword evidence="3" id="KW-0963">Cytoplasm</keyword>
<dbReference type="EMBL" id="JARGYU010000001">
    <property type="protein sequence ID" value="MDZ5761023.1"/>
    <property type="molecule type" value="Genomic_DNA"/>
</dbReference>
<evidence type="ECO:0000313" key="12">
    <source>
        <dbReference type="EMBL" id="MDZ5761023.1"/>
    </source>
</evidence>
<gene>
    <name evidence="12" type="ORF">Lyticum_00183</name>
</gene>
<dbReference type="InterPro" id="IPR036249">
    <property type="entry name" value="Thioredoxin-like_sf"/>
</dbReference>
<dbReference type="PANTHER" id="PTHR10681">
    <property type="entry name" value="THIOREDOXIN PEROXIDASE"/>
    <property type="match status" value="1"/>
</dbReference>
<dbReference type="InterPro" id="IPR050217">
    <property type="entry name" value="Peroxiredoxin"/>
</dbReference>
<dbReference type="PROSITE" id="PS51352">
    <property type="entry name" value="THIOREDOXIN_2"/>
    <property type="match status" value="1"/>
</dbReference>
<dbReference type="AlphaFoldDB" id="A0AAE4VLU3"/>
<keyword evidence="4" id="KW-0575">Peroxidase</keyword>
<dbReference type="GO" id="GO:0033554">
    <property type="term" value="P:cellular response to stress"/>
    <property type="evidence" value="ECO:0007669"/>
    <property type="project" value="TreeGrafter"/>
</dbReference>
<keyword evidence="6" id="KW-1015">Disulfide bond</keyword>
<evidence type="ECO:0000256" key="1">
    <source>
        <dbReference type="ARBA" id="ARBA00004496"/>
    </source>
</evidence>
<accession>A0AAE4VLU3</accession>
<dbReference type="CDD" id="cd03015">
    <property type="entry name" value="PRX_Typ2cys"/>
    <property type="match status" value="1"/>
</dbReference>
<keyword evidence="5" id="KW-0560">Oxidoreductase</keyword>
<dbReference type="InterPro" id="IPR024706">
    <property type="entry name" value="Peroxiredoxin_AhpC-typ"/>
</dbReference>
<dbReference type="Gene3D" id="3.40.30.10">
    <property type="entry name" value="Glutaredoxin"/>
    <property type="match status" value="1"/>
</dbReference>
<dbReference type="PIRSF" id="PIRSF000239">
    <property type="entry name" value="AHPC"/>
    <property type="match status" value="1"/>
</dbReference>
<name>A0AAE4VLU3_9RICK</name>
<dbReference type="Proteomes" id="UP001289135">
    <property type="component" value="Unassembled WGS sequence"/>
</dbReference>
<dbReference type="InterPro" id="IPR019479">
    <property type="entry name" value="Peroxiredoxin_C"/>
</dbReference>
<evidence type="ECO:0000256" key="9">
    <source>
        <dbReference type="ARBA" id="ARBA00037420"/>
    </source>
</evidence>
<evidence type="ECO:0000256" key="5">
    <source>
        <dbReference type="ARBA" id="ARBA00023002"/>
    </source>
</evidence>
<organism evidence="12 13">
    <name type="scientific">Lyticum sinuosum</name>
    <dbReference type="NCBI Taxonomy" id="1332059"/>
    <lineage>
        <taxon>Bacteria</taxon>
        <taxon>Pseudomonadati</taxon>
        <taxon>Pseudomonadota</taxon>
        <taxon>Alphaproteobacteria</taxon>
        <taxon>Rickettsiales</taxon>
        <taxon>Lyticum</taxon>
    </lineage>
</organism>
<evidence type="ECO:0000313" key="13">
    <source>
        <dbReference type="Proteomes" id="UP001289135"/>
    </source>
</evidence>
<evidence type="ECO:0000259" key="11">
    <source>
        <dbReference type="PROSITE" id="PS51352"/>
    </source>
</evidence>
<reference evidence="12" key="1">
    <citation type="submission" date="2023-02" db="EMBL/GenBank/DDBJ databases">
        <title>Host association and intracellularity evolved multiple times independently in the Rickettsiales.</title>
        <authorList>
            <person name="Castelli M."/>
            <person name="Nardi T."/>
            <person name="Gammuto L."/>
            <person name="Bellinzona G."/>
            <person name="Sabaneyeva E."/>
            <person name="Potekhin A."/>
            <person name="Serra V."/>
            <person name="Petroni G."/>
            <person name="Sassera D."/>
        </authorList>
    </citation>
    <scope>NUCLEOTIDE SEQUENCE</scope>
    <source>
        <strain evidence="12">USBL-36I1</strain>
    </source>
</reference>
<evidence type="ECO:0000256" key="6">
    <source>
        <dbReference type="ARBA" id="ARBA00023157"/>
    </source>
</evidence>
<protein>
    <recommendedName>
        <fullName evidence="8">Thioredoxin peroxidase</fullName>
    </recommendedName>
</protein>
<dbReference type="GO" id="GO:0045454">
    <property type="term" value="P:cell redox homeostasis"/>
    <property type="evidence" value="ECO:0007669"/>
    <property type="project" value="TreeGrafter"/>
</dbReference>
<dbReference type="GO" id="GO:0008379">
    <property type="term" value="F:thioredoxin peroxidase activity"/>
    <property type="evidence" value="ECO:0007669"/>
    <property type="project" value="TreeGrafter"/>
</dbReference>
<dbReference type="PANTHER" id="PTHR10681:SF128">
    <property type="entry name" value="THIOREDOXIN-DEPENDENT PEROXIDE REDUCTASE, MITOCHONDRIAL"/>
    <property type="match status" value="1"/>
</dbReference>
<dbReference type="FunFam" id="3.40.30.10:FF:000002">
    <property type="entry name" value="Alkyl hydroperoxide reductase C"/>
    <property type="match status" value="1"/>
</dbReference>
<proteinExistence type="inferred from homology"/>
<dbReference type="InterPro" id="IPR000866">
    <property type="entry name" value="AhpC/TSA"/>
</dbReference>
<evidence type="ECO:0000256" key="8">
    <source>
        <dbReference type="ARBA" id="ARBA00032824"/>
    </source>
</evidence>
<dbReference type="GO" id="GO:0005829">
    <property type="term" value="C:cytosol"/>
    <property type="evidence" value="ECO:0007669"/>
    <property type="project" value="TreeGrafter"/>
</dbReference>
<comment type="subcellular location">
    <subcellularLocation>
        <location evidence="1">Cytoplasm</location>
    </subcellularLocation>
</comment>